<feature type="region of interest" description="Disordered" evidence="1">
    <location>
        <begin position="255"/>
        <end position="296"/>
    </location>
</feature>
<dbReference type="EMBL" id="ML992683">
    <property type="protein sequence ID" value="KAF2210055.1"/>
    <property type="molecule type" value="Genomic_DNA"/>
</dbReference>
<dbReference type="Proteomes" id="UP000799539">
    <property type="component" value="Unassembled WGS sequence"/>
</dbReference>
<keyword evidence="3" id="KW-1185">Reference proteome</keyword>
<name>A0A6A6F9L9_9PEZI</name>
<evidence type="ECO:0000256" key="1">
    <source>
        <dbReference type="SAM" id="MobiDB-lite"/>
    </source>
</evidence>
<organism evidence="2 3">
    <name type="scientific">Cercospora zeae-maydis SCOH1-5</name>
    <dbReference type="NCBI Taxonomy" id="717836"/>
    <lineage>
        <taxon>Eukaryota</taxon>
        <taxon>Fungi</taxon>
        <taxon>Dikarya</taxon>
        <taxon>Ascomycota</taxon>
        <taxon>Pezizomycotina</taxon>
        <taxon>Dothideomycetes</taxon>
        <taxon>Dothideomycetidae</taxon>
        <taxon>Mycosphaerellales</taxon>
        <taxon>Mycosphaerellaceae</taxon>
        <taxon>Cercospora</taxon>
    </lineage>
</organism>
<sequence>MRAAVCAALQEIPSVPHPPRRSVRVTTLQNSSPQYVRHFLHRLPFLLRALLTPLSYLHPVTIASINAAGSGKWLSTLLQQQVFKQHTENNFQLRRLQRKVSTWTADANFCVQVTDIDGLGQVPLNSNYNIVTYLKFDDVLAYRTIPASGVVTQVMRLGGADATFTIPTFLLPHHEHILPRVPQEEDEHELEVKITEADGTPKAVQAAQQLKQVKKDETNIRLSVHGSLPVSCDQSLLNFIAALVKATKIIELEKSVEEEVQPPDTPMSPMSPMSPAPIADDDPGLGPASPSSVSSDVKSETIVSVKEIAGFKVFAKNLRQNLRDGTTKTQIKDIAKDWHQSARDGMKKAAVAGLVHDRWIAHMVGKVASTLQKAQGDVGWSGNIPIPLGPYRDTEDGGLTKILP</sequence>
<reference evidence="2" key="1">
    <citation type="journal article" date="2020" name="Stud. Mycol.">
        <title>101 Dothideomycetes genomes: a test case for predicting lifestyles and emergence of pathogens.</title>
        <authorList>
            <person name="Haridas S."/>
            <person name="Albert R."/>
            <person name="Binder M."/>
            <person name="Bloem J."/>
            <person name="Labutti K."/>
            <person name="Salamov A."/>
            <person name="Andreopoulos B."/>
            <person name="Baker S."/>
            <person name="Barry K."/>
            <person name="Bills G."/>
            <person name="Bluhm B."/>
            <person name="Cannon C."/>
            <person name="Castanera R."/>
            <person name="Culley D."/>
            <person name="Daum C."/>
            <person name="Ezra D."/>
            <person name="Gonzalez J."/>
            <person name="Henrissat B."/>
            <person name="Kuo A."/>
            <person name="Liang C."/>
            <person name="Lipzen A."/>
            <person name="Lutzoni F."/>
            <person name="Magnuson J."/>
            <person name="Mondo S."/>
            <person name="Nolan M."/>
            <person name="Ohm R."/>
            <person name="Pangilinan J."/>
            <person name="Park H.-J."/>
            <person name="Ramirez L."/>
            <person name="Alfaro M."/>
            <person name="Sun H."/>
            <person name="Tritt A."/>
            <person name="Yoshinaga Y."/>
            <person name="Zwiers L.-H."/>
            <person name="Turgeon B."/>
            <person name="Goodwin S."/>
            <person name="Spatafora J."/>
            <person name="Crous P."/>
            <person name="Grigoriev I."/>
        </authorList>
    </citation>
    <scope>NUCLEOTIDE SEQUENCE</scope>
    <source>
        <strain evidence="2">SCOH1-5</strain>
    </source>
</reference>
<proteinExistence type="predicted"/>
<evidence type="ECO:0000313" key="3">
    <source>
        <dbReference type="Proteomes" id="UP000799539"/>
    </source>
</evidence>
<dbReference type="OrthoDB" id="5372451at2759"/>
<dbReference type="AlphaFoldDB" id="A0A6A6F9L9"/>
<protein>
    <submittedName>
        <fullName evidence="2">Uncharacterized protein</fullName>
    </submittedName>
</protein>
<evidence type="ECO:0000313" key="2">
    <source>
        <dbReference type="EMBL" id="KAF2210055.1"/>
    </source>
</evidence>
<accession>A0A6A6F9L9</accession>
<feature type="compositionally biased region" description="Low complexity" evidence="1">
    <location>
        <begin position="267"/>
        <end position="277"/>
    </location>
</feature>
<gene>
    <name evidence="2" type="ORF">CERZMDRAFT_46024</name>
</gene>